<dbReference type="AlphaFoldDB" id="A0A6A3RM08"/>
<dbReference type="Gene3D" id="3.30.70.270">
    <property type="match status" value="1"/>
</dbReference>
<evidence type="ECO:0000256" key="1">
    <source>
        <dbReference type="ARBA" id="ARBA00022679"/>
    </source>
</evidence>
<dbReference type="Proteomes" id="UP000437068">
    <property type="component" value="Unassembled WGS sequence"/>
</dbReference>
<evidence type="ECO:0000259" key="7">
    <source>
        <dbReference type="Pfam" id="PF17917"/>
    </source>
</evidence>
<evidence type="ECO:0000313" key="10">
    <source>
        <dbReference type="EMBL" id="KAE9132550.1"/>
    </source>
</evidence>
<dbReference type="EMBL" id="QXGE01001322">
    <property type="protein sequence ID" value="KAE9294308.1"/>
    <property type="molecule type" value="Genomic_DNA"/>
</dbReference>
<evidence type="ECO:0000256" key="6">
    <source>
        <dbReference type="ARBA" id="ARBA00022918"/>
    </source>
</evidence>
<dbReference type="GO" id="GO:0004519">
    <property type="term" value="F:endonuclease activity"/>
    <property type="evidence" value="ECO:0007669"/>
    <property type="project" value="UniProtKB-KW"/>
</dbReference>
<proteinExistence type="predicted"/>
<sequence>MGMINYYRDMVPNMNMLFKSLHRLTSSKVPFTWPPSDTKVFRDIQRAFAEGVLPSFPDFEQPFAVCADVIGTQLVGLVIQGMKILACYSRRMNKRQLNYTTIELQLLSIVELLRGYCTMLLGFPVAGHTDHKNLIYTTETSLRVKRWKLLHSEYRFAMTYIQGKKKNIGADAISRM</sequence>
<evidence type="ECO:0000313" key="15">
    <source>
        <dbReference type="Proteomes" id="UP000440367"/>
    </source>
</evidence>
<evidence type="ECO:0000256" key="3">
    <source>
        <dbReference type="ARBA" id="ARBA00022722"/>
    </source>
</evidence>
<keyword evidence="1" id="KW-0808">Transferase</keyword>
<organism evidence="9 17">
    <name type="scientific">Phytophthora fragariae</name>
    <dbReference type="NCBI Taxonomy" id="53985"/>
    <lineage>
        <taxon>Eukaryota</taxon>
        <taxon>Sar</taxon>
        <taxon>Stramenopiles</taxon>
        <taxon>Oomycota</taxon>
        <taxon>Peronosporomycetes</taxon>
        <taxon>Peronosporales</taxon>
        <taxon>Peronosporaceae</taxon>
        <taxon>Phytophthora</taxon>
    </lineage>
</organism>
<keyword evidence="4" id="KW-0255">Endonuclease</keyword>
<dbReference type="PANTHER" id="PTHR37984:SF5">
    <property type="entry name" value="PROTEIN NYNRIN-LIKE"/>
    <property type="match status" value="1"/>
</dbReference>
<dbReference type="Proteomes" id="UP000441208">
    <property type="component" value="Unassembled WGS sequence"/>
</dbReference>
<comment type="caution">
    <text evidence="9">The sequence shown here is derived from an EMBL/GenBank/DDBJ whole genome shotgun (WGS) entry which is preliminary data.</text>
</comment>
<name>A0A6A3RM08_9STRA</name>
<evidence type="ECO:0000313" key="12">
    <source>
        <dbReference type="EMBL" id="KAE9294308.1"/>
    </source>
</evidence>
<reference evidence="13 14" key="1">
    <citation type="submission" date="2018-08" db="EMBL/GenBank/DDBJ databases">
        <title>Genomic investigation of the strawberry pathogen Phytophthora fragariae indicates pathogenicity is determined by transcriptional variation in three key races.</title>
        <authorList>
            <person name="Adams T.M."/>
            <person name="Armitage A.D."/>
            <person name="Sobczyk M.K."/>
            <person name="Bates H.J."/>
            <person name="Dunwell J.M."/>
            <person name="Nellist C.F."/>
            <person name="Harrison R.J."/>
        </authorList>
    </citation>
    <scope>NUCLEOTIDE SEQUENCE [LARGE SCALE GENOMIC DNA]</scope>
    <source>
        <strain evidence="12 14">A4</strain>
        <strain evidence="11 15">BC-1</strain>
        <strain evidence="10 16">NOV-5</strain>
        <strain evidence="9 17">NOV-71</strain>
        <strain evidence="8 13">NOV-9</strain>
    </source>
</reference>
<dbReference type="InterPro" id="IPR043502">
    <property type="entry name" value="DNA/RNA_pol_sf"/>
</dbReference>
<keyword evidence="6" id="KW-0695">RNA-directed DNA polymerase</keyword>
<keyword evidence="3" id="KW-0540">Nuclease</keyword>
<evidence type="ECO:0000256" key="2">
    <source>
        <dbReference type="ARBA" id="ARBA00022695"/>
    </source>
</evidence>
<dbReference type="Proteomes" id="UP000440732">
    <property type="component" value="Unassembled WGS sequence"/>
</dbReference>
<dbReference type="InterPro" id="IPR043128">
    <property type="entry name" value="Rev_trsase/Diguanyl_cyclase"/>
</dbReference>
<keyword evidence="5" id="KW-0378">Hydrolase</keyword>
<dbReference type="InterPro" id="IPR041373">
    <property type="entry name" value="RT_RNaseH"/>
</dbReference>
<accession>A0A6A3RM08</accession>
<dbReference type="EMBL" id="QXGD01001573">
    <property type="protein sequence ID" value="KAE9203272.1"/>
    <property type="molecule type" value="Genomic_DNA"/>
</dbReference>
<dbReference type="Pfam" id="PF17917">
    <property type="entry name" value="RT_RNaseH"/>
    <property type="match status" value="1"/>
</dbReference>
<dbReference type="Proteomes" id="UP000440367">
    <property type="component" value="Unassembled WGS sequence"/>
</dbReference>
<dbReference type="EMBL" id="QXFZ01001011">
    <property type="protein sequence ID" value="KAE9099069.1"/>
    <property type="molecule type" value="Genomic_DNA"/>
</dbReference>
<dbReference type="GO" id="GO:0003964">
    <property type="term" value="F:RNA-directed DNA polymerase activity"/>
    <property type="evidence" value="ECO:0007669"/>
    <property type="project" value="UniProtKB-KW"/>
</dbReference>
<evidence type="ECO:0000313" key="16">
    <source>
        <dbReference type="Proteomes" id="UP000440732"/>
    </source>
</evidence>
<evidence type="ECO:0000256" key="5">
    <source>
        <dbReference type="ARBA" id="ARBA00022801"/>
    </source>
</evidence>
<evidence type="ECO:0000313" key="14">
    <source>
        <dbReference type="Proteomes" id="UP000437068"/>
    </source>
</evidence>
<dbReference type="Proteomes" id="UP000429523">
    <property type="component" value="Unassembled WGS sequence"/>
</dbReference>
<evidence type="ECO:0000313" key="11">
    <source>
        <dbReference type="EMBL" id="KAE9203272.1"/>
    </source>
</evidence>
<evidence type="ECO:0000313" key="17">
    <source>
        <dbReference type="Proteomes" id="UP000441208"/>
    </source>
</evidence>
<dbReference type="InterPro" id="IPR050951">
    <property type="entry name" value="Retrovirus_Pol_polyprotein"/>
</dbReference>
<dbReference type="EMBL" id="QXGF01001622">
    <property type="protein sequence ID" value="KAE8928807.1"/>
    <property type="molecule type" value="Genomic_DNA"/>
</dbReference>
<keyword evidence="2" id="KW-0548">Nucleotidyltransferase</keyword>
<evidence type="ECO:0000313" key="9">
    <source>
        <dbReference type="EMBL" id="KAE9099069.1"/>
    </source>
</evidence>
<dbReference type="PANTHER" id="PTHR37984">
    <property type="entry name" value="PROTEIN CBG26694"/>
    <property type="match status" value="1"/>
</dbReference>
<dbReference type="GO" id="GO:0016787">
    <property type="term" value="F:hydrolase activity"/>
    <property type="evidence" value="ECO:0007669"/>
    <property type="project" value="UniProtKB-KW"/>
</dbReference>
<dbReference type="EMBL" id="QXGA01000997">
    <property type="protein sequence ID" value="KAE9132550.1"/>
    <property type="molecule type" value="Genomic_DNA"/>
</dbReference>
<feature type="domain" description="Reverse transcriptase RNase H-like" evidence="7">
    <location>
        <begin position="58"/>
        <end position="154"/>
    </location>
</feature>
<protein>
    <recommendedName>
        <fullName evidence="7">Reverse transcriptase RNase H-like domain-containing protein</fullName>
    </recommendedName>
</protein>
<dbReference type="SUPFAM" id="SSF56672">
    <property type="entry name" value="DNA/RNA polymerases"/>
    <property type="match status" value="1"/>
</dbReference>
<evidence type="ECO:0000313" key="8">
    <source>
        <dbReference type="EMBL" id="KAE8928807.1"/>
    </source>
</evidence>
<evidence type="ECO:0000313" key="13">
    <source>
        <dbReference type="Proteomes" id="UP000429523"/>
    </source>
</evidence>
<gene>
    <name evidence="12" type="ORF">PF001_g17845</name>
    <name evidence="11" type="ORF">PF002_g20980</name>
    <name evidence="10" type="ORF">PF006_g15262</name>
    <name evidence="9" type="ORF">PF007_g16022</name>
    <name evidence="8" type="ORF">PF009_g21062</name>
</gene>
<evidence type="ECO:0000256" key="4">
    <source>
        <dbReference type="ARBA" id="ARBA00022759"/>
    </source>
</evidence>